<dbReference type="SUPFAM" id="SSF81321">
    <property type="entry name" value="Family A G protein-coupled receptor-like"/>
    <property type="match status" value="1"/>
</dbReference>
<protein>
    <submittedName>
        <fullName evidence="11">5-hydroxytryptamine receptor 4-like protein</fullName>
    </submittedName>
</protein>
<name>A0AAD3RBG4_LATJO</name>
<evidence type="ECO:0000313" key="11">
    <source>
        <dbReference type="EMBL" id="GLD62116.1"/>
    </source>
</evidence>
<dbReference type="InterPro" id="IPR017452">
    <property type="entry name" value="GPCR_Rhodpsn_7TM"/>
</dbReference>
<evidence type="ECO:0000256" key="3">
    <source>
        <dbReference type="ARBA" id="ARBA00022692"/>
    </source>
</evidence>
<feature type="domain" description="G-protein coupled receptors family 1 profile" evidence="10">
    <location>
        <begin position="2"/>
        <end position="71"/>
    </location>
</feature>
<evidence type="ECO:0000259" key="10">
    <source>
        <dbReference type="PROSITE" id="PS50262"/>
    </source>
</evidence>
<evidence type="ECO:0000256" key="8">
    <source>
        <dbReference type="ARBA" id="ARBA00023224"/>
    </source>
</evidence>
<dbReference type="GO" id="GO:0005886">
    <property type="term" value="C:plasma membrane"/>
    <property type="evidence" value="ECO:0007669"/>
    <property type="project" value="UniProtKB-SubCell"/>
</dbReference>
<dbReference type="Proteomes" id="UP001279410">
    <property type="component" value="Unassembled WGS sequence"/>
</dbReference>
<evidence type="ECO:0000256" key="4">
    <source>
        <dbReference type="ARBA" id="ARBA00022989"/>
    </source>
</evidence>
<gene>
    <name evidence="11" type="ORF">AKAME5_001386700</name>
</gene>
<accession>A0AAD3RBG4</accession>
<keyword evidence="2" id="KW-1003">Cell membrane</keyword>
<comment type="caution">
    <text evidence="11">The sequence shown here is derived from an EMBL/GenBank/DDBJ whole genome shotgun (WGS) entry which is preliminary data.</text>
</comment>
<dbReference type="GO" id="GO:0004930">
    <property type="term" value="F:G protein-coupled receptor activity"/>
    <property type="evidence" value="ECO:0007669"/>
    <property type="project" value="UniProtKB-KW"/>
</dbReference>
<sequence length="71" mass="7703">MGNLFIMAAAARFQSLHTATNAFLVSLAVADFLVAVLVMHFGCSFCRVHFMLDLTLCTSSVFNLSCVALDQ</sequence>
<evidence type="ECO:0000256" key="6">
    <source>
        <dbReference type="ARBA" id="ARBA00023136"/>
    </source>
</evidence>
<dbReference type="GO" id="GO:0071875">
    <property type="term" value="P:adrenergic receptor signaling pathway"/>
    <property type="evidence" value="ECO:0007669"/>
    <property type="project" value="UniProtKB-ARBA"/>
</dbReference>
<keyword evidence="12" id="KW-1185">Reference proteome</keyword>
<dbReference type="Gene3D" id="1.20.1070.10">
    <property type="entry name" value="Rhodopsin 7-helix transmembrane proteins"/>
    <property type="match status" value="1"/>
</dbReference>
<dbReference type="InterPro" id="IPR000276">
    <property type="entry name" value="GPCR_Rhodpsn"/>
</dbReference>
<dbReference type="Pfam" id="PF00001">
    <property type="entry name" value="7tm_1"/>
    <property type="match status" value="1"/>
</dbReference>
<evidence type="ECO:0000256" key="7">
    <source>
        <dbReference type="ARBA" id="ARBA00023170"/>
    </source>
</evidence>
<keyword evidence="3 9" id="KW-0812">Transmembrane</keyword>
<keyword evidence="6 9" id="KW-0472">Membrane</keyword>
<feature type="transmembrane region" description="Helical" evidence="9">
    <location>
        <begin position="21"/>
        <end position="42"/>
    </location>
</feature>
<comment type="subcellular location">
    <subcellularLocation>
        <location evidence="1">Cell membrane</location>
        <topology evidence="1">Multi-pass membrane protein</topology>
    </subcellularLocation>
</comment>
<evidence type="ECO:0000256" key="2">
    <source>
        <dbReference type="ARBA" id="ARBA00022475"/>
    </source>
</evidence>
<keyword evidence="7 11" id="KW-0675">Receptor</keyword>
<dbReference type="PANTHER" id="PTHR24248">
    <property type="entry name" value="ADRENERGIC RECEPTOR-RELATED G-PROTEIN COUPLED RECEPTOR"/>
    <property type="match status" value="1"/>
</dbReference>
<keyword evidence="4 9" id="KW-1133">Transmembrane helix</keyword>
<proteinExistence type="predicted"/>
<evidence type="ECO:0000256" key="5">
    <source>
        <dbReference type="ARBA" id="ARBA00023040"/>
    </source>
</evidence>
<evidence type="ECO:0000313" key="12">
    <source>
        <dbReference type="Proteomes" id="UP001279410"/>
    </source>
</evidence>
<keyword evidence="5" id="KW-0297">G-protein coupled receptor</keyword>
<evidence type="ECO:0000256" key="1">
    <source>
        <dbReference type="ARBA" id="ARBA00004651"/>
    </source>
</evidence>
<organism evidence="11 12">
    <name type="scientific">Lates japonicus</name>
    <name type="common">Japanese lates</name>
    <dbReference type="NCBI Taxonomy" id="270547"/>
    <lineage>
        <taxon>Eukaryota</taxon>
        <taxon>Metazoa</taxon>
        <taxon>Chordata</taxon>
        <taxon>Craniata</taxon>
        <taxon>Vertebrata</taxon>
        <taxon>Euteleostomi</taxon>
        <taxon>Actinopterygii</taxon>
        <taxon>Neopterygii</taxon>
        <taxon>Teleostei</taxon>
        <taxon>Neoteleostei</taxon>
        <taxon>Acanthomorphata</taxon>
        <taxon>Carangaria</taxon>
        <taxon>Carangaria incertae sedis</taxon>
        <taxon>Centropomidae</taxon>
        <taxon>Lates</taxon>
    </lineage>
</organism>
<dbReference type="AlphaFoldDB" id="A0AAD3RBG4"/>
<dbReference type="PROSITE" id="PS50262">
    <property type="entry name" value="G_PROTEIN_RECEP_F1_2"/>
    <property type="match status" value="1"/>
</dbReference>
<keyword evidence="8" id="KW-0807">Transducer</keyword>
<evidence type="ECO:0000256" key="9">
    <source>
        <dbReference type="SAM" id="Phobius"/>
    </source>
</evidence>
<dbReference type="EMBL" id="BRZM01000049">
    <property type="protein sequence ID" value="GLD62116.1"/>
    <property type="molecule type" value="Genomic_DNA"/>
</dbReference>
<reference evidence="11" key="1">
    <citation type="submission" date="2022-08" db="EMBL/GenBank/DDBJ databases">
        <title>Genome sequencing of akame (Lates japonicus).</title>
        <authorList>
            <person name="Hashiguchi Y."/>
            <person name="Takahashi H."/>
        </authorList>
    </citation>
    <scope>NUCLEOTIDE SEQUENCE</scope>
    <source>
        <strain evidence="11">Kochi</strain>
    </source>
</reference>